<proteinExistence type="predicted"/>
<evidence type="ECO:0000313" key="5">
    <source>
        <dbReference type="Proteomes" id="UP000243205"/>
    </source>
</evidence>
<dbReference type="OrthoDB" id="5503541at2"/>
<dbReference type="SUPFAM" id="SSF54534">
    <property type="entry name" value="FKBP-like"/>
    <property type="match status" value="1"/>
</dbReference>
<keyword evidence="2" id="KW-0732">Signal</keyword>
<evidence type="ECO:0000313" key="4">
    <source>
        <dbReference type="EMBL" id="SDE54795.1"/>
    </source>
</evidence>
<dbReference type="Gene3D" id="3.10.50.40">
    <property type="match status" value="1"/>
</dbReference>
<accession>A0A1G7DUZ5</accession>
<reference evidence="5" key="1">
    <citation type="submission" date="2016-10" db="EMBL/GenBank/DDBJ databases">
        <authorList>
            <person name="Varghese N."/>
            <person name="Submissions S."/>
        </authorList>
    </citation>
    <scope>NUCLEOTIDE SEQUENCE [LARGE SCALE GENOMIC DNA]</scope>
    <source>
        <strain evidence="5">DSM 8987</strain>
    </source>
</reference>
<dbReference type="STRING" id="57664.SAMN05661003_11549"/>
<dbReference type="SUPFAM" id="SSF48452">
    <property type="entry name" value="TPR-like"/>
    <property type="match status" value="1"/>
</dbReference>
<dbReference type="EMBL" id="FNAQ01000015">
    <property type="protein sequence ID" value="SDE54795.1"/>
    <property type="molecule type" value="Genomic_DNA"/>
</dbReference>
<evidence type="ECO:0000256" key="2">
    <source>
        <dbReference type="SAM" id="SignalP"/>
    </source>
</evidence>
<dbReference type="InterPro" id="IPR011990">
    <property type="entry name" value="TPR-like_helical_dom_sf"/>
</dbReference>
<keyword evidence="1" id="KW-0697">Rotamase</keyword>
<dbReference type="InterPro" id="IPR046357">
    <property type="entry name" value="PPIase_dom_sf"/>
</dbReference>
<evidence type="ECO:0000259" key="3">
    <source>
        <dbReference type="PROSITE" id="PS50198"/>
    </source>
</evidence>
<dbReference type="Proteomes" id="UP000243205">
    <property type="component" value="Unassembled WGS sequence"/>
</dbReference>
<dbReference type="GO" id="GO:0003755">
    <property type="term" value="F:peptidyl-prolyl cis-trans isomerase activity"/>
    <property type="evidence" value="ECO:0007669"/>
    <property type="project" value="UniProtKB-KW"/>
</dbReference>
<sequence>MSRRQLLVLVVAGLLALGSGGCATAAVSKVPDAAAIHAQLARQHLAAGRPLWALYSLREAVALAPGEPAYRRQLAGVLYDLGFADQAIAEMEQLLPLTGQQDFLLFELGTYRLAAGRIAAARQAFEAVVQLNPGFSLGYYYLAETLLRQGDYASAGRAAALAQRLGLPGFDMQRRLADLGIALPPQPWADDGGLIYLRRIRLTQAEQAHQLLQRLAQGERFEDLARAYGEAEEQRSGGYVGALVPSQLQPHLAARLQALRPFDSPQLIEQAGDWLLVQRIAPWQAPHRP</sequence>
<dbReference type="Pfam" id="PF13431">
    <property type="entry name" value="TPR_17"/>
    <property type="match status" value="1"/>
</dbReference>
<feature type="signal peptide" evidence="2">
    <location>
        <begin position="1"/>
        <end position="25"/>
    </location>
</feature>
<name>A0A1G7DUZ5_9BACT</name>
<organism evidence="4 5">
    <name type="scientific">Desulfuromonas thiophila</name>
    <dbReference type="NCBI Taxonomy" id="57664"/>
    <lineage>
        <taxon>Bacteria</taxon>
        <taxon>Pseudomonadati</taxon>
        <taxon>Thermodesulfobacteriota</taxon>
        <taxon>Desulfuromonadia</taxon>
        <taxon>Desulfuromonadales</taxon>
        <taxon>Desulfuromonadaceae</taxon>
        <taxon>Desulfuromonas</taxon>
    </lineage>
</organism>
<keyword evidence="1" id="KW-0413">Isomerase</keyword>
<gene>
    <name evidence="4" type="ORF">SAMN05661003_11549</name>
</gene>
<dbReference type="AlphaFoldDB" id="A0A1G7DUZ5"/>
<evidence type="ECO:0000256" key="1">
    <source>
        <dbReference type="PROSITE-ProRule" id="PRU00278"/>
    </source>
</evidence>
<protein>
    <submittedName>
        <fullName evidence="4">PPIC-type PPIASE domain-containing protein</fullName>
    </submittedName>
</protein>
<feature type="domain" description="PpiC" evidence="3">
    <location>
        <begin position="192"/>
        <end position="281"/>
    </location>
</feature>
<dbReference type="Pfam" id="PF00639">
    <property type="entry name" value="Rotamase"/>
    <property type="match status" value="1"/>
</dbReference>
<dbReference type="InterPro" id="IPR000297">
    <property type="entry name" value="PPIase_PpiC"/>
</dbReference>
<dbReference type="RefSeq" id="WP_092079785.1">
    <property type="nucleotide sequence ID" value="NZ_FNAQ01000015.1"/>
</dbReference>
<dbReference type="Gene3D" id="1.25.40.10">
    <property type="entry name" value="Tetratricopeptide repeat domain"/>
    <property type="match status" value="1"/>
</dbReference>
<dbReference type="PROSITE" id="PS50198">
    <property type="entry name" value="PPIC_PPIASE_2"/>
    <property type="match status" value="1"/>
</dbReference>
<keyword evidence="5" id="KW-1185">Reference proteome</keyword>
<feature type="chain" id="PRO_5017319855" evidence="2">
    <location>
        <begin position="26"/>
        <end position="289"/>
    </location>
</feature>
<dbReference type="PROSITE" id="PS51257">
    <property type="entry name" value="PROKAR_LIPOPROTEIN"/>
    <property type="match status" value="1"/>
</dbReference>